<sequence>MTTEEDGWKVGVLFAHEGVTRLIERSQYRGVLLAINEINEAGGVLGRKLKPVIHDPRSITSEYGRLAQKLILEDRVNVIFGCYTSSARKEVLPIVERHNALFFYSTLYEGFEYSPNVLYGGAIPNQNSVPLARYLLNNYGPRFYFIGSDYIYPRESNRVMRNILREGGGEVVGERYLPLVTDASAIANVLEDVREIQPDVIFSTMVGQGSIDLHRCFAEAGFDSKTMPIGSLTTNEAEIAVMGPEVSAGHIVSAPYFQSVESAANRGFLDRYEKIYGSYQDVTSCAEAAYTQVHLFAQALQTTQKLSTDMLREAILGSVYDAPQGLVRIDPDNGHAYLQSRIAMVNEKGHFRIKCESIRPIKPDPYLVHPQFNDWSLKMREPRTSS</sequence>
<gene>
    <name evidence="1" type="ORF">FP2506_17289</name>
</gene>
<dbReference type="EMBL" id="AATP01000011">
    <property type="protein sequence ID" value="EAU39852.1"/>
    <property type="molecule type" value="Genomic_DNA"/>
</dbReference>
<keyword evidence="2" id="KW-1185">Reference proteome</keyword>
<protein>
    <submittedName>
        <fullName evidence="1">Two component sensor kinase</fullName>
    </submittedName>
</protein>
<dbReference type="GO" id="GO:0016301">
    <property type="term" value="F:kinase activity"/>
    <property type="evidence" value="ECO:0007669"/>
    <property type="project" value="UniProtKB-KW"/>
</dbReference>
<dbReference type="GO" id="GO:0033218">
    <property type="term" value="F:amide binding"/>
    <property type="evidence" value="ECO:0007669"/>
    <property type="project" value="InterPro"/>
</dbReference>
<keyword evidence="1" id="KW-0418">Kinase</keyword>
<accession>Q0FY90</accession>
<dbReference type="PANTHER" id="PTHR47628:SF1">
    <property type="entry name" value="ALIPHATIC AMIDASE EXPRESSION-REGULATING PROTEIN"/>
    <property type="match status" value="1"/>
</dbReference>
<dbReference type="AlphaFoldDB" id="Q0FY90"/>
<dbReference type="Gene3D" id="3.40.50.2300">
    <property type="match status" value="2"/>
</dbReference>
<dbReference type="HOGENOM" id="CLU_027128_1_1_5"/>
<dbReference type="Pfam" id="PF13433">
    <property type="entry name" value="Peripla_BP_5"/>
    <property type="match status" value="1"/>
</dbReference>
<dbReference type="STRING" id="217511.GCA_001463845_01758"/>
<proteinExistence type="predicted"/>
<evidence type="ECO:0000313" key="1">
    <source>
        <dbReference type="EMBL" id="EAU39852.1"/>
    </source>
</evidence>
<dbReference type="CDD" id="cd06357">
    <property type="entry name" value="PBP1_AmiC"/>
    <property type="match status" value="1"/>
</dbReference>
<organism evidence="1 2">
    <name type="scientific">Fulvimarina pelagi HTCC2506</name>
    <dbReference type="NCBI Taxonomy" id="314231"/>
    <lineage>
        <taxon>Bacteria</taxon>
        <taxon>Pseudomonadati</taxon>
        <taxon>Pseudomonadota</taxon>
        <taxon>Alphaproteobacteria</taxon>
        <taxon>Hyphomicrobiales</taxon>
        <taxon>Aurantimonadaceae</taxon>
        <taxon>Fulvimarina</taxon>
    </lineage>
</organism>
<evidence type="ECO:0000313" key="2">
    <source>
        <dbReference type="Proteomes" id="UP000004310"/>
    </source>
</evidence>
<dbReference type="InterPro" id="IPR039570">
    <property type="entry name" value="AmiC_PBP1"/>
</dbReference>
<name>Q0FY90_9HYPH</name>
<dbReference type="SUPFAM" id="SSF53822">
    <property type="entry name" value="Periplasmic binding protein-like I"/>
    <property type="match status" value="1"/>
</dbReference>
<comment type="caution">
    <text evidence="1">The sequence shown here is derived from an EMBL/GenBank/DDBJ whole genome shotgun (WGS) entry which is preliminary data.</text>
</comment>
<dbReference type="eggNOG" id="COG0683">
    <property type="taxonomic scope" value="Bacteria"/>
</dbReference>
<dbReference type="InterPro" id="IPR028082">
    <property type="entry name" value="Peripla_BP_I"/>
</dbReference>
<dbReference type="PANTHER" id="PTHR47628">
    <property type="match status" value="1"/>
</dbReference>
<keyword evidence="1" id="KW-0808">Transferase</keyword>
<reference evidence="1 2" key="1">
    <citation type="journal article" date="2010" name="J. Bacteriol.">
        <title>Genome sequence of Fulvimarina pelagi HTCC2506T, a Mn(II)-oxidizing alphaproteobacterium possessing an aerobic anoxygenic photosynthetic gene cluster and Xanthorhodopsin.</title>
        <authorList>
            <person name="Kang I."/>
            <person name="Oh H.M."/>
            <person name="Lim S.I."/>
            <person name="Ferriera S."/>
            <person name="Giovannoni S.J."/>
            <person name="Cho J.C."/>
        </authorList>
    </citation>
    <scope>NUCLEOTIDE SEQUENCE [LARGE SCALE GENOMIC DNA]</scope>
    <source>
        <strain evidence="1 2">HTCC2506</strain>
    </source>
</reference>
<dbReference type="RefSeq" id="WP_007068572.1">
    <property type="nucleotide sequence ID" value="NZ_DS022272.1"/>
</dbReference>
<dbReference type="Proteomes" id="UP000004310">
    <property type="component" value="Unassembled WGS sequence"/>
</dbReference>